<dbReference type="InterPro" id="IPR008930">
    <property type="entry name" value="Terpenoid_cyclase/PrenylTrfase"/>
</dbReference>
<accession>A0AAW1P3W7</accession>
<name>A0AAW1P3W7_9CHLO</name>
<evidence type="ECO:0000313" key="12">
    <source>
        <dbReference type="EMBL" id="KAK9804940.1"/>
    </source>
</evidence>
<keyword evidence="5 9" id="KW-0808">Transferase</keyword>
<evidence type="ECO:0000256" key="6">
    <source>
        <dbReference type="ARBA" id="ARBA00022723"/>
    </source>
</evidence>
<keyword evidence="8 9" id="KW-0862">Zinc</keyword>
<proteinExistence type="inferred from homology"/>
<dbReference type="GO" id="GO:0004660">
    <property type="term" value="F:protein farnesyltransferase activity"/>
    <property type="evidence" value="ECO:0007669"/>
    <property type="project" value="UniProtKB-UniRule"/>
</dbReference>
<dbReference type="AlphaFoldDB" id="A0AAW1P3W7"/>
<dbReference type="PANTHER" id="PTHR11774:SF6">
    <property type="entry name" value="PROTEIN FARNESYLTRANSFERASE SUBUNIT BETA"/>
    <property type="match status" value="1"/>
</dbReference>
<feature type="region of interest" description="Disordered" evidence="10">
    <location>
        <begin position="300"/>
        <end position="336"/>
    </location>
</feature>
<comment type="caution">
    <text evidence="12">The sequence shown here is derived from an EMBL/GenBank/DDBJ whole genome shotgun (WGS) entry which is preliminary data.</text>
</comment>
<keyword evidence="7" id="KW-0677">Repeat</keyword>
<sequence length="410" mass="43828">MIDDGQPTDTSKQQLDLEKCVQDIYSELLAVDQAEQEALLTLRRPDHIKYLHGGLQTLSSSYVSLDASRPWICYWILHSLALLGAPLPSGLTSKDIVAFLQSCQAKGGGYGGGPRQLPHLAPSYAAVASLVTLGDPAALASVDREGMLTFLESMAQDPQQGGGFQVCPGGEVDVRGCYTAMAIACMLGLDKQRLAERAGMADFLRRCQTYEGGMGGEPGNEAHGGYTYCGLAAACLGGCAHVLDLPALRRWASSLQGEVEGGFRGRTNKLVDGCYSFWQGSLFPLLHSLSIQHGSLQSDRHLSVTSPDAGQPDSQDCTPGHSHGEEHRGPDTAGSSDCKVHAMELGGLRDKPGKPPDYYHTCYCLSGLACAQQASDWILGPISNVLKSTDPLCNVLRERLAQAQAAHWRA</sequence>
<dbReference type="InterPro" id="IPR001330">
    <property type="entry name" value="Prenyltrans"/>
</dbReference>
<dbReference type="EMBL" id="JALJOQ010000047">
    <property type="protein sequence ID" value="KAK9804940.1"/>
    <property type="molecule type" value="Genomic_DNA"/>
</dbReference>
<comment type="function">
    <text evidence="9">Catalyzes the transfer of a farnesyl moiety from farnesyl diphosphate to a cysteine at the fourth position from the C-terminus of several proteins. The beta subunit is responsible for peptide-binding.</text>
</comment>
<keyword evidence="4 9" id="KW-0637">Prenyltransferase</keyword>
<dbReference type="InterPro" id="IPR026872">
    <property type="entry name" value="FTB"/>
</dbReference>
<reference evidence="12 13" key="1">
    <citation type="journal article" date="2024" name="Nat. Commun.">
        <title>Phylogenomics reveals the evolutionary origins of lichenization in chlorophyte algae.</title>
        <authorList>
            <person name="Puginier C."/>
            <person name="Libourel C."/>
            <person name="Otte J."/>
            <person name="Skaloud P."/>
            <person name="Haon M."/>
            <person name="Grisel S."/>
            <person name="Petersen M."/>
            <person name="Berrin J.G."/>
            <person name="Delaux P.M."/>
            <person name="Dal Grande F."/>
            <person name="Keller J."/>
        </authorList>
    </citation>
    <scope>NUCLEOTIDE SEQUENCE [LARGE SCALE GENOMIC DNA]</scope>
    <source>
        <strain evidence="12 13">SAG 2036</strain>
    </source>
</reference>
<comment type="cofactor">
    <cofactor evidence="9">
        <name>Zn(2+)</name>
        <dbReference type="ChEBI" id="CHEBI:29105"/>
    </cofactor>
    <text evidence="9">Binds 1 zinc ion per subunit.</text>
</comment>
<comment type="similarity">
    <text evidence="1 9">Belongs to the protein prenyltransferase subunit beta family.</text>
</comment>
<dbReference type="PANTHER" id="PTHR11774">
    <property type="entry name" value="GERANYLGERANYL TRANSFERASE TYPE BETA SUBUNIT"/>
    <property type="match status" value="1"/>
</dbReference>
<evidence type="ECO:0000256" key="4">
    <source>
        <dbReference type="ARBA" id="ARBA00022602"/>
    </source>
</evidence>
<keyword evidence="6 9" id="KW-0479">Metal-binding</keyword>
<evidence type="ECO:0000256" key="1">
    <source>
        <dbReference type="ARBA" id="ARBA00010497"/>
    </source>
</evidence>
<evidence type="ECO:0000256" key="10">
    <source>
        <dbReference type="SAM" id="MobiDB-lite"/>
    </source>
</evidence>
<keyword evidence="13" id="KW-1185">Reference proteome</keyword>
<dbReference type="Proteomes" id="UP001465755">
    <property type="component" value="Unassembled WGS sequence"/>
</dbReference>
<dbReference type="GO" id="GO:0008270">
    <property type="term" value="F:zinc ion binding"/>
    <property type="evidence" value="ECO:0007669"/>
    <property type="project" value="UniProtKB-UniRule"/>
</dbReference>
<dbReference type="EC" id="2.5.1.58" evidence="2 9"/>
<dbReference type="GO" id="GO:0005965">
    <property type="term" value="C:protein farnesyltransferase complex"/>
    <property type="evidence" value="ECO:0007669"/>
    <property type="project" value="UniProtKB-UniRule"/>
</dbReference>
<dbReference type="SUPFAM" id="SSF48239">
    <property type="entry name" value="Terpenoid cyclases/Protein prenyltransferases"/>
    <property type="match status" value="1"/>
</dbReference>
<gene>
    <name evidence="12" type="ORF">WJX73_001089</name>
</gene>
<feature type="domain" description="Prenyltransferase alpha-alpha toroid" evidence="11">
    <location>
        <begin position="42"/>
        <end position="395"/>
    </location>
</feature>
<comment type="catalytic activity">
    <reaction evidence="9">
        <text>L-cysteinyl-[protein] + (2E,6E)-farnesyl diphosphate = S-(2E,6E)-farnesyl-L-cysteinyl-[protein] + diphosphate</text>
        <dbReference type="Rhea" id="RHEA:13345"/>
        <dbReference type="Rhea" id="RHEA-COMP:10131"/>
        <dbReference type="Rhea" id="RHEA-COMP:11535"/>
        <dbReference type="ChEBI" id="CHEBI:29950"/>
        <dbReference type="ChEBI" id="CHEBI:33019"/>
        <dbReference type="ChEBI" id="CHEBI:86019"/>
        <dbReference type="ChEBI" id="CHEBI:175763"/>
    </reaction>
</comment>
<evidence type="ECO:0000256" key="7">
    <source>
        <dbReference type="ARBA" id="ARBA00022737"/>
    </source>
</evidence>
<dbReference type="InterPro" id="IPR045089">
    <property type="entry name" value="PGGT1B-like"/>
</dbReference>
<evidence type="ECO:0000259" key="11">
    <source>
        <dbReference type="Pfam" id="PF00432"/>
    </source>
</evidence>
<dbReference type="GO" id="GO:0097354">
    <property type="term" value="P:prenylation"/>
    <property type="evidence" value="ECO:0007669"/>
    <property type="project" value="UniProtKB-UniRule"/>
</dbReference>
<evidence type="ECO:0000256" key="9">
    <source>
        <dbReference type="RuleBase" id="RU365056"/>
    </source>
</evidence>
<dbReference type="Pfam" id="PF00432">
    <property type="entry name" value="Prenyltrans"/>
    <property type="match status" value="1"/>
</dbReference>
<organism evidence="12 13">
    <name type="scientific">Symbiochloris irregularis</name>
    <dbReference type="NCBI Taxonomy" id="706552"/>
    <lineage>
        <taxon>Eukaryota</taxon>
        <taxon>Viridiplantae</taxon>
        <taxon>Chlorophyta</taxon>
        <taxon>core chlorophytes</taxon>
        <taxon>Trebouxiophyceae</taxon>
        <taxon>Trebouxiales</taxon>
        <taxon>Trebouxiaceae</taxon>
        <taxon>Symbiochloris</taxon>
    </lineage>
</organism>
<protein>
    <recommendedName>
        <fullName evidence="3 9">Protein farnesyltransferase subunit beta</fullName>
        <shortName evidence="9">FTase-beta</shortName>
        <ecNumber evidence="2 9">2.5.1.58</ecNumber>
    </recommendedName>
</protein>
<evidence type="ECO:0000256" key="5">
    <source>
        <dbReference type="ARBA" id="ARBA00022679"/>
    </source>
</evidence>
<comment type="subunit">
    <text evidence="9">Heterodimer of FTA and FTB.</text>
</comment>
<dbReference type="CDD" id="cd02893">
    <property type="entry name" value="FTase"/>
    <property type="match status" value="1"/>
</dbReference>
<evidence type="ECO:0000313" key="13">
    <source>
        <dbReference type="Proteomes" id="UP001465755"/>
    </source>
</evidence>
<feature type="compositionally biased region" description="Polar residues" evidence="10">
    <location>
        <begin position="300"/>
        <end position="317"/>
    </location>
</feature>
<evidence type="ECO:0000256" key="2">
    <source>
        <dbReference type="ARBA" id="ARBA00012702"/>
    </source>
</evidence>
<evidence type="ECO:0000256" key="3">
    <source>
        <dbReference type="ARBA" id="ARBA00015798"/>
    </source>
</evidence>
<dbReference type="Gene3D" id="1.50.10.20">
    <property type="match status" value="1"/>
</dbReference>
<evidence type="ECO:0000256" key="8">
    <source>
        <dbReference type="ARBA" id="ARBA00022833"/>
    </source>
</evidence>